<dbReference type="SUPFAM" id="SSF50044">
    <property type="entry name" value="SH3-domain"/>
    <property type="match status" value="1"/>
</dbReference>
<dbReference type="PROSITE" id="PS50002">
    <property type="entry name" value="SH3"/>
    <property type="match status" value="1"/>
</dbReference>
<keyword evidence="5" id="KW-0472">Membrane</keyword>
<evidence type="ECO:0000256" key="4">
    <source>
        <dbReference type="ARBA" id="ARBA00022443"/>
    </source>
</evidence>
<dbReference type="Gene3D" id="2.30.42.10">
    <property type="match status" value="1"/>
</dbReference>
<dbReference type="CDD" id="cd00071">
    <property type="entry name" value="GMPK"/>
    <property type="match status" value="1"/>
</dbReference>
<dbReference type="SMART" id="SM00228">
    <property type="entry name" value="PDZ"/>
    <property type="match status" value="1"/>
</dbReference>
<gene>
    <name evidence="14" type="ORF">XELAEV_18022353mg</name>
</gene>
<dbReference type="InterPro" id="IPR008145">
    <property type="entry name" value="GK/Ca_channel_bsu"/>
</dbReference>
<dbReference type="Proteomes" id="UP000694892">
    <property type="component" value="Chromosome 4L"/>
</dbReference>
<dbReference type="EMBL" id="CM004472">
    <property type="protein sequence ID" value="OCT84212.1"/>
    <property type="molecule type" value="Genomic_DNA"/>
</dbReference>
<dbReference type="InterPro" id="IPR001452">
    <property type="entry name" value="SH3_domain"/>
</dbReference>
<dbReference type="SMART" id="SM00326">
    <property type="entry name" value="SH3"/>
    <property type="match status" value="1"/>
</dbReference>
<evidence type="ECO:0000313" key="15">
    <source>
        <dbReference type="Proteomes" id="UP000694892"/>
    </source>
</evidence>
<accession>A0A974HN48</accession>
<evidence type="ECO:0000256" key="5">
    <source>
        <dbReference type="ARBA" id="ARBA00023136"/>
    </source>
</evidence>
<dbReference type="InterPro" id="IPR001478">
    <property type="entry name" value="PDZ"/>
</dbReference>
<dbReference type="InterPro" id="IPR036034">
    <property type="entry name" value="PDZ_sf"/>
</dbReference>
<feature type="compositionally biased region" description="Polar residues" evidence="10">
    <location>
        <begin position="36"/>
        <end position="56"/>
    </location>
</feature>
<dbReference type="PROSITE" id="PS50106">
    <property type="entry name" value="PDZ"/>
    <property type="match status" value="1"/>
</dbReference>
<dbReference type="GO" id="GO:0016020">
    <property type="term" value="C:membrane"/>
    <property type="evidence" value="ECO:0007669"/>
    <property type="project" value="UniProtKB-SubCell"/>
</dbReference>
<dbReference type="SUPFAM" id="SSF52540">
    <property type="entry name" value="P-loop containing nucleoside triphosphate hydrolases"/>
    <property type="match status" value="1"/>
</dbReference>
<dbReference type="SUPFAM" id="SSF50156">
    <property type="entry name" value="PDZ domain-like"/>
    <property type="match status" value="1"/>
</dbReference>
<dbReference type="Pfam" id="PF00018">
    <property type="entry name" value="SH3_1"/>
    <property type="match status" value="1"/>
</dbReference>
<feature type="region of interest" description="Disordered" evidence="10">
    <location>
        <begin position="36"/>
        <end position="64"/>
    </location>
</feature>
<dbReference type="SMART" id="SM00072">
    <property type="entry name" value="GuKc"/>
    <property type="match status" value="1"/>
</dbReference>
<dbReference type="Gene3D" id="3.40.50.300">
    <property type="entry name" value="P-loop containing nucleotide triphosphate hydrolases"/>
    <property type="match status" value="1"/>
</dbReference>
<evidence type="ECO:0000259" key="13">
    <source>
        <dbReference type="PROSITE" id="PS50106"/>
    </source>
</evidence>
<evidence type="ECO:0000256" key="2">
    <source>
        <dbReference type="ARBA" id="ARBA00007014"/>
    </source>
</evidence>
<dbReference type="OMA" id="KETQGMV"/>
<feature type="domain" description="SH3" evidence="11">
    <location>
        <begin position="156"/>
        <end position="224"/>
    </location>
</feature>
<dbReference type="CDD" id="cd12080">
    <property type="entry name" value="SH3_MPP1"/>
    <property type="match status" value="1"/>
</dbReference>
<dbReference type="AlphaFoldDB" id="A0A974HN48"/>
<dbReference type="CDD" id="cd10830">
    <property type="entry name" value="PDZ_MPP1-like"/>
    <property type="match status" value="1"/>
</dbReference>
<keyword evidence="7" id="KW-0449">Lipoprotein</keyword>
<dbReference type="InterPro" id="IPR050716">
    <property type="entry name" value="MAGUK"/>
</dbReference>
<evidence type="ECO:0000256" key="7">
    <source>
        <dbReference type="ARBA" id="ARBA00023288"/>
    </source>
</evidence>
<evidence type="ECO:0000256" key="6">
    <source>
        <dbReference type="ARBA" id="ARBA00023139"/>
    </source>
</evidence>
<dbReference type="InterPro" id="IPR036028">
    <property type="entry name" value="SH3-like_dom_sf"/>
</dbReference>
<feature type="domain" description="PDZ" evidence="13">
    <location>
        <begin position="69"/>
        <end position="150"/>
    </location>
</feature>
<dbReference type="InterPro" id="IPR008144">
    <property type="entry name" value="Guanylate_kin-like_dom"/>
</dbReference>
<reference evidence="15" key="1">
    <citation type="journal article" date="2016" name="Nature">
        <title>Genome evolution in the allotetraploid frog Xenopus laevis.</title>
        <authorList>
            <person name="Session A.M."/>
            <person name="Uno Y."/>
            <person name="Kwon T."/>
            <person name="Chapman J.A."/>
            <person name="Toyoda A."/>
            <person name="Takahashi S."/>
            <person name="Fukui A."/>
            <person name="Hikosaka A."/>
            <person name="Suzuki A."/>
            <person name="Kondo M."/>
            <person name="van Heeringen S.J."/>
            <person name="Quigley I."/>
            <person name="Heinz S."/>
            <person name="Ogino H."/>
            <person name="Ochi H."/>
            <person name="Hellsten U."/>
            <person name="Lyons J.B."/>
            <person name="Simakov O."/>
            <person name="Putnam N."/>
            <person name="Stites J."/>
            <person name="Kuroki Y."/>
            <person name="Tanaka T."/>
            <person name="Michiue T."/>
            <person name="Watanabe M."/>
            <person name="Bogdanovic O."/>
            <person name="Lister R."/>
            <person name="Georgiou G."/>
            <person name="Paranjpe S.S."/>
            <person name="van Kruijsbergen I."/>
            <person name="Shu S."/>
            <person name="Carlson J."/>
            <person name="Kinoshita T."/>
            <person name="Ohta Y."/>
            <person name="Mawaribuchi S."/>
            <person name="Jenkins J."/>
            <person name="Grimwood J."/>
            <person name="Schmutz J."/>
            <person name="Mitros T."/>
            <person name="Mozaffari S.V."/>
            <person name="Suzuki Y."/>
            <person name="Haramoto Y."/>
            <person name="Yamamoto T.S."/>
            <person name="Takagi C."/>
            <person name="Heald R."/>
            <person name="Miller K."/>
            <person name="Haudenschild C."/>
            <person name="Kitzman J."/>
            <person name="Nakayama T."/>
            <person name="Izutsu Y."/>
            <person name="Robert J."/>
            <person name="Fortriede J."/>
            <person name="Burns K."/>
            <person name="Lotay V."/>
            <person name="Karimi K."/>
            <person name="Yasuoka Y."/>
            <person name="Dichmann D.S."/>
            <person name="Flajnik M.F."/>
            <person name="Houston D.W."/>
            <person name="Shendure J."/>
            <person name="DuPasquier L."/>
            <person name="Vize P.D."/>
            <person name="Zorn A.M."/>
            <person name="Ito M."/>
            <person name="Marcotte E.M."/>
            <person name="Wallingford J.B."/>
            <person name="Ito Y."/>
            <person name="Asashima M."/>
            <person name="Ueno N."/>
            <person name="Matsuda Y."/>
            <person name="Veenstra G.J."/>
            <person name="Fujiyama A."/>
            <person name="Harland R.M."/>
            <person name="Taira M."/>
            <person name="Rokhsar D.S."/>
        </authorList>
    </citation>
    <scope>NUCLEOTIDE SEQUENCE [LARGE SCALE GENOMIC DNA]</scope>
    <source>
        <strain evidence="15">J</strain>
    </source>
</reference>
<evidence type="ECO:0000256" key="9">
    <source>
        <dbReference type="PROSITE-ProRule" id="PRU00192"/>
    </source>
</evidence>
<dbReference type="Gene3D" id="2.30.30.40">
    <property type="entry name" value="SH3 Domains"/>
    <property type="match status" value="1"/>
</dbReference>
<keyword evidence="6" id="KW-0564">Palmitate</keyword>
<dbReference type="PANTHER" id="PTHR23122">
    <property type="entry name" value="MEMBRANE-ASSOCIATED GUANYLATE KINASE MAGUK"/>
    <property type="match status" value="1"/>
</dbReference>
<dbReference type="InterPro" id="IPR027417">
    <property type="entry name" value="P-loop_NTPase"/>
</dbReference>
<proteinExistence type="inferred from homology"/>
<protein>
    <recommendedName>
        <fullName evidence="3">55 kDa erythrocyte membrane protein</fullName>
    </recommendedName>
    <alternativeName>
        <fullName evidence="8">Membrane protein, palmitoylated 1</fullName>
    </alternativeName>
</protein>
<dbReference type="InterPro" id="IPR035475">
    <property type="entry name" value="MPP1_SH3"/>
</dbReference>
<sequence length="468" mass="52580">MTMKFERTDNPLCDSSSVRTALSDLYLETLLQNRGSAKGSQTSASSHTEELYTNGSAAPGTEEKKRVRLVQFERETEEPMGITLKVNSQQSCIVARILHGGFIHRQGSLHVGDEILEINGKSVRNQSVDHLQSVLKESKGTVVLKVSPSQSNRKPPLQMYVRALFDYNPLSDALIPCREAGLTFHTGDILQIINKDDSNWWQGRLQGEGSAGLIPSPELQEWYMEHECHKVCAPYRLYGQRRSPHYSRAPPVAPQRPARLAHTPVFDQLDVVSYEEVVSLPAFTRKTLVLIGVSGVGRSHIKNTLLAKYPERFVYPAPYTSRPPKRGEEESGSYHFVSAEEMSRAISENEFLEYGSFSGYMFGTKIQTVKELHKDGKVAILDIEPQTLKMVRTAELAPFIVFFSPTDKDESEALQKLRADSDVLRSRYAQHFDLTLVNNGVEQTVQDLLEAFDAACSSPQWVPVTWVY</sequence>
<evidence type="ECO:0000259" key="11">
    <source>
        <dbReference type="PROSITE" id="PS50002"/>
    </source>
</evidence>
<organism evidence="14 15">
    <name type="scientific">Xenopus laevis</name>
    <name type="common">African clawed frog</name>
    <dbReference type="NCBI Taxonomy" id="8355"/>
    <lineage>
        <taxon>Eukaryota</taxon>
        <taxon>Metazoa</taxon>
        <taxon>Chordata</taxon>
        <taxon>Craniata</taxon>
        <taxon>Vertebrata</taxon>
        <taxon>Euteleostomi</taxon>
        <taxon>Amphibia</taxon>
        <taxon>Batrachia</taxon>
        <taxon>Anura</taxon>
        <taxon>Pipoidea</taxon>
        <taxon>Pipidae</taxon>
        <taxon>Xenopodinae</taxon>
        <taxon>Xenopus</taxon>
        <taxon>Xenopus</taxon>
    </lineage>
</organism>
<name>A0A974HN48_XENLA</name>
<dbReference type="PROSITE" id="PS50052">
    <property type="entry name" value="GUANYLATE_KINASE_2"/>
    <property type="match status" value="1"/>
</dbReference>
<evidence type="ECO:0000256" key="3">
    <source>
        <dbReference type="ARBA" id="ARBA00020455"/>
    </source>
</evidence>
<dbReference type="Pfam" id="PF00625">
    <property type="entry name" value="Guanylate_kin"/>
    <property type="match status" value="1"/>
</dbReference>
<comment type="similarity">
    <text evidence="2">Belongs to the MAGUK family.</text>
</comment>
<evidence type="ECO:0000259" key="12">
    <source>
        <dbReference type="PROSITE" id="PS50052"/>
    </source>
</evidence>
<evidence type="ECO:0000256" key="10">
    <source>
        <dbReference type="SAM" id="MobiDB-lite"/>
    </source>
</evidence>
<dbReference type="Pfam" id="PF00595">
    <property type="entry name" value="PDZ"/>
    <property type="match status" value="1"/>
</dbReference>
<feature type="domain" description="Guanylate kinase-like" evidence="12">
    <location>
        <begin position="285"/>
        <end position="453"/>
    </location>
</feature>
<evidence type="ECO:0000313" key="14">
    <source>
        <dbReference type="EMBL" id="OCT84212.1"/>
    </source>
</evidence>
<comment type="subcellular location">
    <subcellularLocation>
        <location evidence="1">Membrane</location>
    </subcellularLocation>
</comment>
<evidence type="ECO:0000256" key="1">
    <source>
        <dbReference type="ARBA" id="ARBA00004370"/>
    </source>
</evidence>
<evidence type="ECO:0000256" key="8">
    <source>
        <dbReference type="ARBA" id="ARBA00031599"/>
    </source>
</evidence>
<keyword evidence="4 9" id="KW-0728">SH3 domain</keyword>